<name>A0A1D1W1L9_RAMVA</name>
<organism evidence="2 3">
    <name type="scientific">Ramazzottius varieornatus</name>
    <name type="common">Water bear</name>
    <name type="synonym">Tardigrade</name>
    <dbReference type="NCBI Taxonomy" id="947166"/>
    <lineage>
        <taxon>Eukaryota</taxon>
        <taxon>Metazoa</taxon>
        <taxon>Ecdysozoa</taxon>
        <taxon>Tardigrada</taxon>
        <taxon>Eutardigrada</taxon>
        <taxon>Parachela</taxon>
        <taxon>Hypsibioidea</taxon>
        <taxon>Ramazzottiidae</taxon>
        <taxon>Ramazzottius</taxon>
    </lineage>
</organism>
<reference evidence="2 3" key="1">
    <citation type="journal article" date="2016" name="Nat. Commun.">
        <title>Extremotolerant tardigrade genome and improved radiotolerance of human cultured cells by tardigrade-unique protein.</title>
        <authorList>
            <person name="Hashimoto T."/>
            <person name="Horikawa D.D."/>
            <person name="Saito Y."/>
            <person name="Kuwahara H."/>
            <person name="Kozuka-Hata H."/>
            <person name="Shin-I T."/>
            <person name="Minakuchi Y."/>
            <person name="Ohishi K."/>
            <person name="Motoyama A."/>
            <person name="Aizu T."/>
            <person name="Enomoto A."/>
            <person name="Kondo K."/>
            <person name="Tanaka S."/>
            <person name="Hara Y."/>
            <person name="Koshikawa S."/>
            <person name="Sagara H."/>
            <person name="Miura T."/>
            <person name="Yokobori S."/>
            <person name="Miyagawa K."/>
            <person name="Suzuki Y."/>
            <person name="Kubo T."/>
            <person name="Oyama M."/>
            <person name="Kohara Y."/>
            <person name="Fujiyama A."/>
            <person name="Arakawa K."/>
            <person name="Katayama T."/>
            <person name="Toyoda A."/>
            <person name="Kunieda T."/>
        </authorList>
    </citation>
    <scope>NUCLEOTIDE SEQUENCE [LARGE SCALE GENOMIC DNA]</scope>
    <source>
        <strain evidence="2 3">YOKOZUNA-1</strain>
    </source>
</reference>
<comment type="caution">
    <text evidence="2">The sequence shown here is derived from an EMBL/GenBank/DDBJ whole genome shotgun (WGS) entry which is preliminary data.</text>
</comment>
<evidence type="ECO:0000313" key="2">
    <source>
        <dbReference type="EMBL" id="GAV07311.1"/>
    </source>
</evidence>
<accession>A0A1D1W1L9</accession>
<feature type="region of interest" description="Disordered" evidence="1">
    <location>
        <begin position="65"/>
        <end position="95"/>
    </location>
</feature>
<gene>
    <name evidence="2" type="primary">RvY_17162-1</name>
    <name evidence="2" type="synonym">RvY_17162.1</name>
    <name evidence="2" type="ORF">RvY_17162</name>
</gene>
<evidence type="ECO:0000256" key="1">
    <source>
        <dbReference type="SAM" id="MobiDB-lite"/>
    </source>
</evidence>
<dbReference type="AlphaFoldDB" id="A0A1D1W1L9"/>
<keyword evidence="3" id="KW-1185">Reference proteome</keyword>
<sequence length="95" mass="10366">MLTAPTDAILGPLLGTVQELLPAVLPYVAPFVKEIRDVVNNYHVTKQISPEQADVQNCRVREGLLRSHGPEVPQGEGSNGRRSSTSKLLSALWSF</sequence>
<protein>
    <submittedName>
        <fullName evidence="2">Uncharacterized protein</fullName>
    </submittedName>
</protein>
<dbReference type="EMBL" id="BDGG01000015">
    <property type="protein sequence ID" value="GAV07311.1"/>
    <property type="molecule type" value="Genomic_DNA"/>
</dbReference>
<evidence type="ECO:0000313" key="3">
    <source>
        <dbReference type="Proteomes" id="UP000186922"/>
    </source>
</evidence>
<dbReference type="Proteomes" id="UP000186922">
    <property type="component" value="Unassembled WGS sequence"/>
</dbReference>
<proteinExistence type="predicted"/>